<gene>
    <name evidence="2" type="ORF">SO694_00117095</name>
</gene>
<keyword evidence="3" id="KW-1185">Reference proteome</keyword>
<name>A0ABR1FWI2_AURAN</name>
<feature type="compositionally biased region" description="Basic and acidic residues" evidence="1">
    <location>
        <begin position="277"/>
        <end position="287"/>
    </location>
</feature>
<evidence type="ECO:0000313" key="3">
    <source>
        <dbReference type="Proteomes" id="UP001363151"/>
    </source>
</evidence>
<comment type="caution">
    <text evidence="2">The sequence shown here is derived from an EMBL/GenBank/DDBJ whole genome shotgun (WGS) entry which is preliminary data.</text>
</comment>
<dbReference type="Proteomes" id="UP001363151">
    <property type="component" value="Unassembled WGS sequence"/>
</dbReference>
<sequence>MMALVVAATAAAAASPLERLARVDAWLADGASPPPRHWAVRGPGDVAAASTFLAGKGQKEVRASRLADGGAKVVVKALKRGGAFRFWPYLELIYLEFLRGEPGVPELLGGWATATSVVWVVRDAGRAVATGTGSSRSPAVFAAAYDARARTDPLGLAAAWLRCFRSFAERGGFVLTDFKADHARAGARRRARPPGRDAGGARGGKRTYKWHLKRHVGCDNDVYAAPELVACRAGGPARPSGAKAVLALRAAAKAAGSSARRRARGGPVRGRAARRAPAADDERRPARPADLLRPPGGARASA</sequence>
<organism evidence="2 3">
    <name type="scientific">Aureococcus anophagefferens</name>
    <name type="common">Harmful bloom alga</name>
    <dbReference type="NCBI Taxonomy" id="44056"/>
    <lineage>
        <taxon>Eukaryota</taxon>
        <taxon>Sar</taxon>
        <taxon>Stramenopiles</taxon>
        <taxon>Ochrophyta</taxon>
        <taxon>Pelagophyceae</taxon>
        <taxon>Pelagomonadales</taxon>
        <taxon>Pelagomonadaceae</taxon>
        <taxon>Aureococcus</taxon>
    </lineage>
</organism>
<dbReference type="EMBL" id="JBBJCI010000216">
    <property type="protein sequence ID" value="KAK7240137.1"/>
    <property type="molecule type" value="Genomic_DNA"/>
</dbReference>
<evidence type="ECO:0000256" key="1">
    <source>
        <dbReference type="SAM" id="MobiDB-lite"/>
    </source>
</evidence>
<evidence type="ECO:0000313" key="2">
    <source>
        <dbReference type="EMBL" id="KAK7240137.1"/>
    </source>
</evidence>
<proteinExistence type="predicted"/>
<feature type="region of interest" description="Disordered" evidence="1">
    <location>
        <begin position="253"/>
        <end position="302"/>
    </location>
</feature>
<reference evidence="2 3" key="1">
    <citation type="submission" date="2024-03" db="EMBL/GenBank/DDBJ databases">
        <title>Aureococcus anophagefferens CCMP1851 and Kratosvirus quantuckense: Draft genome of a second virus-susceptible host strain in the model system.</title>
        <authorList>
            <person name="Chase E."/>
            <person name="Truchon A.R."/>
            <person name="Schepens W."/>
            <person name="Wilhelm S.W."/>
        </authorList>
    </citation>
    <scope>NUCLEOTIDE SEQUENCE [LARGE SCALE GENOMIC DNA]</scope>
    <source>
        <strain evidence="2 3">CCMP1851</strain>
    </source>
</reference>
<feature type="region of interest" description="Disordered" evidence="1">
    <location>
        <begin position="184"/>
        <end position="204"/>
    </location>
</feature>
<accession>A0ABR1FWI2</accession>
<protein>
    <submittedName>
        <fullName evidence="2">Uncharacterized protein</fullName>
    </submittedName>
</protein>